<feature type="compositionally biased region" description="Polar residues" evidence="1">
    <location>
        <begin position="544"/>
        <end position="558"/>
    </location>
</feature>
<evidence type="ECO:0000313" key="3">
    <source>
        <dbReference type="Proteomes" id="UP000785679"/>
    </source>
</evidence>
<evidence type="ECO:0000256" key="1">
    <source>
        <dbReference type="SAM" id="MobiDB-lite"/>
    </source>
</evidence>
<protein>
    <submittedName>
        <fullName evidence="2">Uncharacterized protein</fullName>
    </submittedName>
</protein>
<dbReference type="EMBL" id="RRYP01019360">
    <property type="protein sequence ID" value="TNV73274.1"/>
    <property type="molecule type" value="Genomic_DNA"/>
</dbReference>
<gene>
    <name evidence="2" type="ORF">FGO68_gene1414</name>
</gene>
<dbReference type="Proteomes" id="UP000785679">
    <property type="component" value="Unassembled WGS sequence"/>
</dbReference>
<reference evidence="2" key="1">
    <citation type="submission" date="2019-06" db="EMBL/GenBank/DDBJ databases">
        <authorList>
            <person name="Zheng W."/>
        </authorList>
    </citation>
    <scope>NUCLEOTIDE SEQUENCE</scope>
    <source>
        <strain evidence="2">QDHG01</strain>
    </source>
</reference>
<sequence>MQSYTANYISHNNNNTFFAGAEPSHNSLNLAEPHETADSIHFYRDLNPYMRRFNTKRPQDDNKQKRSIQLQLFEQHFGGADMEQPNTGNNEPQPIYFTHDIYLMGLTQLVPIDKMLNRLAKTSARWDGIAREDPVVSEYLMQLDHNEQLDVIMEEESTSRGFMQDTTTVQQSVERSRFGADDESEEEEAESPEPSMMLRDESVIEHDTSQRVEESAIIEEVIKVKQPREKQMAEATPKATPQNMLTRQVSNANMEINEHLDRIERLLKEKGEQKVVQELIKENIESMIQLLDAGVSYNYDDEDTVSKGTPKNQGGQIFEIATETILRGSALADHDLIDEQLKAKFLPRLLREYRRNLERQQRNQTYHTPTQPFNQDLPLPSLNQSLSHPVNGSRTMKEVTLFDIQEIQQQKQSPVRYKPAPKMINPQSERIITLPFSNSVKKHFPYAVDTQKSANGSALKPPALVAKNKPKHFNSSAKALKQQQPLNRGNARIQYTPSTAMMVKTNMKRVKKQQQQQQDIGPQGGDYEDEWIGGASDSLERKTSSTGSWINKGSTNPFASSETLQNNIAYI</sequence>
<name>A0A8J8NEN7_HALGN</name>
<evidence type="ECO:0000313" key="2">
    <source>
        <dbReference type="EMBL" id="TNV73274.1"/>
    </source>
</evidence>
<accession>A0A8J8NEN7</accession>
<dbReference type="AlphaFoldDB" id="A0A8J8NEN7"/>
<feature type="region of interest" description="Disordered" evidence="1">
    <location>
        <begin position="511"/>
        <end position="558"/>
    </location>
</feature>
<feature type="compositionally biased region" description="Acidic residues" evidence="1">
    <location>
        <begin position="181"/>
        <end position="191"/>
    </location>
</feature>
<organism evidence="2 3">
    <name type="scientific">Halteria grandinella</name>
    <dbReference type="NCBI Taxonomy" id="5974"/>
    <lineage>
        <taxon>Eukaryota</taxon>
        <taxon>Sar</taxon>
        <taxon>Alveolata</taxon>
        <taxon>Ciliophora</taxon>
        <taxon>Intramacronucleata</taxon>
        <taxon>Spirotrichea</taxon>
        <taxon>Stichotrichia</taxon>
        <taxon>Sporadotrichida</taxon>
        <taxon>Halteriidae</taxon>
        <taxon>Halteria</taxon>
    </lineage>
</organism>
<feature type="region of interest" description="Disordered" evidence="1">
    <location>
        <begin position="157"/>
        <end position="195"/>
    </location>
</feature>
<proteinExistence type="predicted"/>
<feature type="compositionally biased region" description="Polar residues" evidence="1">
    <location>
        <begin position="159"/>
        <end position="173"/>
    </location>
</feature>
<comment type="caution">
    <text evidence="2">The sequence shown here is derived from an EMBL/GenBank/DDBJ whole genome shotgun (WGS) entry which is preliminary data.</text>
</comment>
<keyword evidence="3" id="KW-1185">Reference proteome</keyword>